<reference evidence="2" key="1">
    <citation type="submission" date="2023-07" db="EMBL/GenBank/DDBJ databases">
        <title>Brevundimonas soil sp. nov., isolated from the soil of chemical plant.</title>
        <authorList>
            <person name="Wu N."/>
        </authorList>
    </citation>
    <scope>NUCLEOTIDE SEQUENCE</scope>
    <source>
        <strain evidence="2">XZ-24</strain>
    </source>
</reference>
<name>A0ABT8SMU2_9CAUL</name>
<accession>A0ABT8SMU2</accession>
<keyword evidence="1" id="KW-0472">Membrane</keyword>
<sequence length="54" mass="5803">MALQAAVLIVAALWLCTYFVAFRLSGEAQVWAHRALIALTLLGLSVTVALKCTN</sequence>
<keyword evidence="1" id="KW-1133">Transmembrane helix</keyword>
<evidence type="ECO:0000256" key="1">
    <source>
        <dbReference type="SAM" id="Phobius"/>
    </source>
</evidence>
<keyword evidence="1" id="KW-0812">Transmembrane</keyword>
<protein>
    <submittedName>
        <fullName evidence="2">Uncharacterized protein</fullName>
    </submittedName>
</protein>
<gene>
    <name evidence="2" type="ORF">Q0812_10265</name>
</gene>
<dbReference type="Proteomes" id="UP001169063">
    <property type="component" value="Unassembled WGS sequence"/>
</dbReference>
<keyword evidence="3" id="KW-1185">Reference proteome</keyword>
<comment type="caution">
    <text evidence="2">The sequence shown here is derived from an EMBL/GenBank/DDBJ whole genome shotgun (WGS) entry which is preliminary data.</text>
</comment>
<evidence type="ECO:0000313" key="2">
    <source>
        <dbReference type="EMBL" id="MDO1559809.1"/>
    </source>
</evidence>
<organism evidence="2 3">
    <name type="scientific">Peiella sedimenti</name>
    <dbReference type="NCBI Taxonomy" id="3061083"/>
    <lineage>
        <taxon>Bacteria</taxon>
        <taxon>Pseudomonadati</taxon>
        <taxon>Pseudomonadota</taxon>
        <taxon>Alphaproteobacteria</taxon>
        <taxon>Caulobacterales</taxon>
        <taxon>Caulobacteraceae</taxon>
        <taxon>Peiella</taxon>
    </lineage>
</organism>
<proteinExistence type="predicted"/>
<evidence type="ECO:0000313" key="3">
    <source>
        <dbReference type="Proteomes" id="UP001169063"/>
    </source>
</evidence>
<feature type="transmembrane region" description="Helical" evidence="1">
    <location>
        <begin position="31"/>
        <end position="50"/>
    </location>
</feature>
<dbReference type="EMBL" id="JAUKTR010000004">
    <property type="protein sequence ID" value="MDO1559809.1"/>
    <property type="molecule type" value="Genomic_DNA"/>
</dbReference>
<dbReference type="RefSeq" id="WP_302110241.1">
    <property type="nucleotide sequence ID" value="NZ_JAUKTR010000004.1"/>
</dbReference>